<dbReference type="InterPro" id="IPR006047">
    <property type="entry name" value="GH13_cat_dom"/>
</dbReference>
<comment type="similarity">
    <text evidence="1">Belongs to the glycosyl hydrolase 13 family.</text>
</comment>
<keyword evidence="3" id="KW-0326">Glycosidase</keyword>
<dbReference type="SUPFAM" id="SSF51445">
    <property type="entry name" value="(Trans)glycosidases"/>
    <property type="match status" value="1"/>
</dbReference>
<dbReference type="InterPro" id="IPR014756">
    <property type="entry name" value="Ig_E-set"/>
</dbReference>
<dbReference type="GO" id="GO:0005980">
    <property type="term" value="P:glycogen catabolic process"/>
    <property type="evidence" value="ECO:0007669"/>
    <property type="project" value="InterPro"/>
</dbReference>
<dbReference type="InterPro" id="IPR004193">
    <property type="entry name" value="Glyco_hydro_13_N"/>
</dbReference>
<dbReference type="InterPro" id="IPR044505">
    <property type="entry name" value="GlgX_Isoamylase_N_E_set"/>
</dbReference>
<name>A0AA50Q569_9GAMM</name>
<dbReference type="SUPFAM" id="SSF51011">
    <property type="entry name" value="Glycosyl hydrolase domain"/>
    <property type="match status" value="1"/>
</dbReference>
<evidence type="ECO:0000256" key="3">
    <source>
        <dbReference type="ARBA" id="ARBA00023295"/>
    </source>
</evidence>
<dbReference type="EMBL" id="CP132914">
    <property type="protein sequence ID" value="WMB71871.1"/>
    <property type="molecule type" value="Genomic_DNA"/>
</dbReference>
<dbReference type="GO" id="GO:0004135">
    <property type="term" value="F:amylo-alpha-1,6-glucosidase activity"/>
    <property type="evidence" value="ECO:0007669"/>
    <property type="project" value="InterPro"/>
</dbReference>
<protein>
    <submittedName>
        <fullName evidence="5">Glycogen debranching protein GlgX</fullName>
    </submittedName>
</protein>
<dbReference type="Pfam" id="PF02922">
    <property type="entry name" value="CBM_48"/>
    <property type="match status" value="1"/>
</dbReference>
<dbReference type="InterPro" id="IPR017853">
    <property type="entry name" value="GH"/>
</dbReference>
<keyword evidence="2" id="KW-0378">Hydrolase</keyword>
<reference evidence="5" key="1">
    <citation type="submission" date="2023-08" db="EMBL/GenBank/DDBJ databases">
        <title>Complete genome sequence of Shewanella oncorhynchi Z-P2, a siderophore putrebactin-producing bacterium.</title>
        <authorList>
            <person name="Zhang Y."/>
        </authorList>
    </citation>
    <scope>NUCLEOTIDE SEQUENCE</scope>
    <source>
        <strain evidence="5">Z-P2</strain>
    </source>
</reference>
<dbReference type="SMART" id="SM00642">
    <property type="entry name" value="Aamy"/>
    <property type="match status" value="1"/>
</dbReference>
<dbReference type="CDD" id="cd02856">
    <property type="entry name" value="E_set_GDE_Isoamylase_N"/>
    <property type="match status" value="1"/>
</dbReference>
<dbReference type="Gene3D" id="3.20.20.80">
    <property type="entry name" value="Glycosidases"/>
    <property type="match status" value="1"/>
</dbReference>
<dbReference type="PANTHER" id="PTHR43002">
    <property type="entry name" value="GLYCOGEN DEBRANCHING ENZYME"/>
    <property type="match status" value="1"/>
</dbReference>
<evidence type="ECO:0000256" key="2">
    <source>
        <dbReference type="ARBA" id="ARBA00022801"/>
    </source>
</evidence>
<dbReference type="NCBIfam" id="TIGR02100">
    <property type="entry name" value="glgX_debranch"/>
    <property type="match status" value="1"/>
</dbReference>
<organism evidence="5">
    <name type="scientific">Shewanella oncorhynchi</name>
    <dbReference type="NCBI Taxonomy" id="2726434"/>
    <lineage>
        <taxon>Bacteria</taxon>
        <taxon>Pseudomonadati</taxon>
        <taxon>Pseudomonadota</taxon>
        <taxon>Gammaproteobacteria</taxon>
        <taxon>Alteromonadales</taxon>
        <taxon>Shewanellaceae</taxon>
        <taxon>Shewanella</taxon>
    </lineage>
</organism>
<dbReference type="RefSeq" id="WP_306682707.1">
    <property type="nucleotide sequence ID" value="NZ_CP132914.1"/>
</dbReference>
<evidence type="ECO:0000259" key="4">
    <source>
        <dbReference type="SMART" id="SM00642"/>
    </source>
</evidence>
<dbReference type="Gene3D" id="2.60.40.10">
    <property type="entry name" value="Immunoglobulins"/>
    <property type="match status" value="1"/>
</dbReference>
<evidence type="ECO:0000313" key="5">
    <source>
        <dbReference type="EMBL" id="WMB71871.1"/>
    </source>
</evidence>
<accession>A0AA50Q569</accession>
<dbReference type="SUPFAM" id="SSF81296">
    <property type="entry name" value="E set domains"/>
    <property type="match status" value="1"/>
</dbReference>
<dbReference type="InterPro" id="IPR013780">
    <property type="entry name" value="Glyco_hydro_b"/>
</dbReference>
<proteinExistence type="inferred from homology"/>
<dbReference type="GeneID" id="301340670"/>
<evidence type="ECO:0000256" key="1">
    <source>
        <dbReference type="ARBA" id="ARBA00008061"/>
    </source>
</evidence>
<dbReference type="KEGG" id="sog:RA178_15765"/>
<feature type="domain" description="Glycosyl hydrolase family 13 catalytic" evidence="4">
    <location>
        <begin position="197"/>
        <end position="603"/>
    </location>
</feature>
<dbReference type="Proteomes" id="UP001236800">
    <property type="component" value="Chromosome"/>
</dbReference>
<dbReference type="AlphaFoldDB" id="A0AA50Q569"/>
<dbReference type="InterPro" id="IPR013783">
    <property type="entry name" value="Ig-like_fold"/>
</dbReference>
<dbReference type="InterPro" id="IPR011837">
    <property type="entry name" value="Glycogen_debranch_GlgX"/>
</dbReference>
<gene>
    <name evidence="5" type="primary">glgX</name>
    <name evidence="5" type="ORF">RA178_15765</name>
</gene>
<dbReference type="Gene3D" id="2.60.40.1180">
    <property type="entry name" value="Golgi alpha-mannosidase II"/>
    <property type="match status" value="1"/>
</dbReference>
<sequence>MQKPTADDIKLNPDAKNHPFQSEKWALGVGEPFPLGANVEGDGVNFALFSANATAVELCLFDDNGEQEIARIVLTEQTQQIWHVFVQGLKAGQLYGYRVYGSYEPQLGHRFNPNKLLLDPYARQLVGEYHDHESNYGYELNHMDEDLSFSKLDNTAYVPKCKVVDIRPLIEIAAKQSIQPLATRFQPKPLERSIIYEMHVKGFTAVHPEIEPHKRATFAGLATQPAIDYLTELGVTCVELLPVQAFFTEPFLLEKKLTNYWGYNSIGFFAPEPSYLSSDNIGEFRAMVDALHGAGIEVILDVVYNHSAEGSRLGPTFSFRGIDNLSYYRLHPNDKRFYINDTGCGNTLNINHPRMLQLVLDSLRYWVEIMGVDGFRFDLAACLGREAYGFDPGSGFFDALLQDPVLCRVKLIAEPWDIGPGGYQLGNFPVAFSEWNDRYRDTMRRFWRGDHSMLPEFARRFHGSGDFFEHSGRPPATSLNFLTSHDGFTLKDLVSYTQRHNLANGEDNRDGHQENFSHHYGIEGETEDSSILELRSRQQRNLLTTLFLSQGVPMLLSGDETGRTQQGNNNAYCQDNELNWFDWSAKDMDTELLAFTQQLIALRKRFPLLCAKRFIHEQLLAESLADIGTRLDWFSRQGEQMTKSLWTESMCRSLSVVLSGDLEDQGKQQALLLMVNADDNPLAFTLPTFEHLSPWQCLIHTQTEPLDVQISATRYLLQDRSLMLFHADFIGNEGINYE</sequence>
<dbReference type="CDD" id="cd11326">
    <property type="entry name" value="AmyAc_Glg_debranch"/>
    <property type="match status" value="1"/>
</dbReference>